<gene>
    <name evidence="1" type="ORF">GCM10023217_12450</name>
</gene>
<keyword evidence="2" id="KW-1185">Reference proteome</keyword>
<evidence type="ECO:0000313" key="2">
    <source>
        <dbReference type="Proteomes" id="UP001500822"/>
    </source>
</evidence>
<dbReference type="EMBL" id="BAABIE010000004">
    <property type="protein sequence ID" value="GAA4744918.1"/>
    <property type="molecule type" value="Genomic_DNA"/>
</dbReference>
<sequence length="172" mass="18749">MSSNPGLTVHIDPEDFDDFEAECDRLGVEVEEVRSVGAIIESMDSIMVVGGFGAMSLRTAQVTVRGSLSNVRKLDLLFDRRSGAHIIYTGPNGSLADARNRELEYGLVRVIQPRGCVDILAKDRIHDSVSRLEFVGEVKSCVECNDDLRDIANEISDWDGVSSSEFTVAGLG</sequence>
<comment type="caution">
    <text evidence="1">The sequence shown here is derived from an EMBL/GenBank/DDBJ whole genome shotgun (WGS) entry which is preliminary data.</text>
</comment>
<evidence type="ECO:0000313" key="1">
    <source>
        <dbReference type="EMBL" id="GAA4744918.1"/>
    </source>
</evidence>
<protein>
    <submittedName>
        <fullName evidence="1">Uncharacterized protein</fullName>
    </submittedName>
</protein>
<dbReference type="Proteomes" id="UP001500822">
    <property type="component" value="Unassembled WGS sequence"/>
</dbReference>
<dbReference type="RefSeq" id="WP_345312820.1">
    <property type="nucleotide sequence ID" value="NZ_BAABIE010000004.1"/>
</dbReference>
<accession>A0ABP8Z2X5</accession>
<reference evidence="2" key="1">
    <citation type="journal article" date="2019" name="Int. J. Syst. Evol. Microbiol.">
        <title>The Global Catalogue of Microorganisms (GCM) 10K type strain sequencing project: providing services to taxonomists for standard genome sequencing and annotation.</title>
        <authorList>
            <consortium name="The Broad Institute Genomics Platform"/>
            <consortium name="The Broad Institute Genome Sequencing Center for Infectious Disease"/>
            <person name="Wu L."/>
            <person name="Ma J."/>
        </authorList>
    </citation>
    <scope>NUCLEOTIDE SEQUENCE [LARGE SCALE GENOMIC DNA]</scope>
    <source>
        <strain evidence="2">JCM 18077</strain>
    </source>
</reference>
<organism evidence="1 2">
    <name type="scientific">Gordonia alkaliphila</name>
    <dbReference type="NCBI Taxonomy" id="1053547"/>
    <lineage>
        <taxon>Bacteria</taxon>
        <taxon>Bacillati</taxon>
        <taxon>Actinomycetota</taxon>
        <taxon>Actinomycetes</taxon>
        <taxon>Mycobacteriales</taxon>
        <taxon>Gordoniaceae</taxon>
        <taxon>Gordonia</taxon>
    </lineage>
</organism>
<name>A0ABP8Z2X5_9ACTN</name>
<proteinExistence type="predicted"/>